<keyword evidence="1" id="KW-1133">Transmembrane helix</keyword>
<gene>
    <name evidence="2" type="ORF">RR46_08694</name>
</gene>
<proteinExistence type="predicted"/>
<name>A0A194Q7Z0_PAPXU</name>
<evidence type="ECO:0000313" key="2">
    <source>
        <dbReference type="EMBL" id="KPJ01657.1"/>
    </source>
</evidence>
<keyword evidence="3" id="KW-1185">Reference proteome</keyword>
<evidence type="ECO:0000313" key="3">
    <source>
        <dbReference type="Proteomes" id="UP000053268"/>
    </source>
</evidence>
<keyword evidence="1" id="KW-0812">Transmembrane</keyword>
<dbReference type="EMBL" id="KQ459324">
    <property type="protein sequence ID" value="KPJ01657.1"/>
    <property type="molecule type" value="Genomic_DNA"/>
</dbReference>
<sequence length="99" mass="11323">MVNDTFSNVDYLKDLNFSVSLMNESLRLGAELDILFRPERVLIALYVPIILLSLIANILLIVVAVKCNYTKNILFEETNGNNNEMIIIVFGHSQYQRNC</sequence>
<reference evidence="2 3" key="1">
    <citation type="journal article" date="2015" name="Nat. Commun.">
        <title>Outbred genome sequencing and CRISPR/Cas9 gene editing in butterflies.</title>
        <authorList>
            <person name="Li X."/>
            <person name="Fan D."/>
            <person name="Zhang W."/>
            <person name="Liu G."/>
            <person name="Zhang L."/>
            <person name="Zhao L."/>
            <person name="Fang X."/>
            <person name="Chen L."/>
            <person name="Dong Y."/>
            <person name="Chen Y."/>
            <person name="Ding Y."/>
            <person name="Zhao R."/>
            <person name="Feng M."/>
            <person name="Zhu Y."/>
            <person name="Feng Y."/>
            <person name="Jiang X."/>
            <person name="Zhu D."/>
            <person name="Xiang H."/>
            <person name="Feng X."/>
            <person name="Li S."/>
            <person name="Wang J."/>
            <person name="Zhang G."/>
            <person name="Kronforst M.R."/>
            <person name="Wang W."/>
        </authorList>
    </citation>
    <scope>NUCLEOTIDE SEQUENCE [LARGE SCALE GENOMIC DNA]</scope>
    <source>
        <strain evidence="2">Ya'a_city_454_Px</strain>
        <tissue evidence="2">Whole body</tissue>
    </source>
</reference>
<dbReference type="Proteomes" id="UP000053268">
    <property type="component" value="Unassembled WGS sequence"/>
</dbReference>
<evidence type="ECO:0000256" key="1">
    <source>
        <dbReference type="SAM" id="Phobius"/>
    </source>
</evidence>
<accession>A0A194Q7Z0</accession>
<protein>
    <submittedName>
        <fullName evidence="2">Uncharacterized protein</fullName>
    </submittedName>
</protein>
<dbReference type="AlphaFoldDB" id="A0A194Q7Z0"/>
<keyword evidence="1" id="KW-0472">Membrane</keyword>
<feature type="transmembrane region" description="Helical" evidence="1">
    <location>
        <begin position="43"/>
        <end position="65"/>
    </location>
</feature>
<organism evidence="2 3">
    <name type="scientific">Papilio xuthus</name>
    <name type="common">Asian swallowtail butterfly</name>
    <dbReference type="NCBI Taxonomy" id="66420"/>
    <lineage>
        <taxon>Eukaryota</taxon>
        <taxon>Metazoa</taxon>
        <taxon>Ecdysozoa</taxon>
        <taxon>Arthropoda</taxon>
        <taxon>Hexapoda</taxon>
        <taxon>Insecta</taxon>
        <taxon>Pterygota</taxon>
        <taxon>Neoptera</taxon>
        <taxon>Endopterygota</taxon>
        <taxon>Lepidoptera</taxon>
        <taxon>Glossata</taxon>
        <taxon>Ditrysia</taxon>
        <taxon>Papilionoidea</taxon>
        <taxon>Papilionidae</taxon>
        <taxon>Papilioninae</taxon>
        <taxon>Papilio</taxon>
    </lineage>
</organism>